<evidence type="ECO:0008006" key="4">
    <source>
        <dbReference type="Google" id="ProtNLM"/>
    </source>
</evidence>
<dbReference type="Pfam" id="PF17132">
    <property type="entry name" value="Glyco_hydro_106"/>
    <property type="match status" value="1"/>
</dbReference>
<organism evidence="2 3">
    <name type="scientific">Xylaria multiplex</name>
    <dbReference type="NCBI Taxonomy" id="323545"/>
    <lineage>
        <taxon>Eukaryota</taxon>
        <taxon>Fungi</taxon>
        <taxon>Dikarya</taxon>
        <taxon>Ascomycota</taxon>
        <taxon>Pezizomycotina</taxon>
        <taxon>Sordariomycetes</taxon>
        <taxon>Xylariomycetidae</taxon>
        <taxon>Xylariales</taxon>
        <taxon>Xylariaceae</taxon>
        <taxon>Xylaria</taxon>
    </lineage>
</organism>
<dbReference type="Proteomes" id="UP000481858">
    <property type="component" value="Unassembled WGS sequence"/>
</dbReference>
<comment type="caution">
    <text evidence="2">The sequence shown here is derived from an EMBL/GenBank/DDBJ whole genome shotgun (WGS) entry which is preliminary data.</text>
</comment>
<gene>
    <name evidence="2" type="ORF">GQX73_g449</name>
</gene>
<feature type="chain" id="PRO_5028897642" description="Glycosyl hydrolases family 2 sugar binding domain-containing protein" evidence="1">
    <location>
        <begin position="19"/>
        <end position="1334"/>
    </location>
</feature>
<dbReference type="InterPro" id="IPR008979">
    <property type="entry name" value="Galactose-bd-like_sf"/>
</dbReference>
<dbReference type="OrthoDB" id="2588159at2759"/>
<protein>
    <recommendedName>
        <fullName evidence="4">Glycosyl hydrolases family 2 sugar binding domain-containing protein</fullName>
    </recommendedName>
</protein>
<dbReference type="PANTHER" id="PTHR36848:SF2">
    <property type="entry name" value="SECRETED PROTEIN"/>
    <property type="match status" value="1"/>
</dbReference>
<dbReference type="InterPro" id="IPR053161">
    <property type="entry name" value="Ulvan_degrading_GH"/>
</dbReference>
<accession>A0A7C8IXX3</accession>
<evidence type="ECO:0000313" key="3">
    <source>
        <dbReference type="Proteomes" id="UP000481858"/>
    </source>
</evidence>
<dbReference type="EMBL" id="WUBL01000002">
    <property type="protein sequence ID" value="KAF2973298.1"/>
    <property type="molecule type" value="Genomic_DNA"/>
</dbReference>
<dbReference type="InParanoid" id="A0A7C8IXX3"/>
<name>A0A7C8IXX3_9PEZI</name>
<feature type="signal peptide" evidence="1">
    <location>
        <begin position="1"/>
        <end position="18"/>
    </location>
</feature>
<evidence type="ECO:0000256" key="1">
    <source>
        <dbReference type="SAM" id="SignalP"/>
    </source>
</evidence>
<dbReference type="Gene3D" id="2.60.120.260">
    <property type="entry name" value="Galactose-binding domain-like"/>
    <property type="match status" value="1"/>
</dbReference>
<keyword evidence="3" id="KW-1185">Reference proteome</keyword>
<proteinExistence type="predicted"/>
<reference evidence="2 3" key="1">
    <citation type="submission" date="2019-12" db="EMBL/GenBank/DDBJ databases">
        <title>Draft genome sequence of the ascomycete Xylaria multiplex DSM 110363.</title>
        <authorList>
            <person name="Buettner E."/>
            <person name="Kellner H."/>
        </authorList>
    </citation>
    <scope>NUCLEOTIDE SEQUENCE [LARGE SCALE GENOMIC DNA]</scope>
    <source>
        <strain evidence="2 3">DSM 110363</strain>
    </source>
</reference>
<dbReference type="PANTHER" id="PTHR36848">
    <property type="entry name" value="DNA-BINDING PROTEIN (PUTATIVE SECRETED PROTEIN)-RELATED"/>
    <property type="match status" value="1"/>
</dbReference>
<evidence type="ECO:0000313" key="2">
    <source>
        <dbReference type="EMBL" id="KAF2973298.1"/>
    </source>
</evidence>
<keyword evidence="1" id="KW-0732">Signal</keyword>
<sequence length="1334" mass="147011">MRSSYLGFLASLARFSAAICPRAQPVLLPGFDSPSSEYRPKFRYWFPDASVPHQSVTQDIDEIAAVGGGGIEFLPFYNYGLGPATTDWSIYGFGTESFKSLLSAALNATSINGLLFDFALGPNQGAGVPSEIATPGLAMELVYGNVTVTGGQTYYGPVPTANINFNALTGFMNSPELWGQNKLIAVVAGQVLEEQLLEEPFHLSVLNESSLVELTNLTDSDGELVWTAPGSDNATWVLFGIYERFTNQRSCVSVLNAKTALGNGSWTVDHWSAAGAKKTTDFWDEQILSDPQIASLLSQVGEYAWEDSMEMQAALPWTPNLVEIFQKLHGYNPIKYLPVFFHATNSWNGFLPPYNVTYTLSGYPADGGKYVQDYKAALSLGYSEYVRHYNDWASSKGLKLSNQPAYNMPIEMTAAISKVQVPELESLGFTESIALYRQFTGSAHSSNRNVISTEVGAVLGGSYKLRVPELKGLFTGSFAAGVNMMVIHGYAYGGKYEGTTWPGYTPFQYEYTETWNYRNPAWTHLNDTMLYAARNSLVLQTGTPKIDIAFYYFENPYKGTAGAGSAYAPGDFNKLGYTFEYIGPNNIASEQTVVRDGILLPEGPAFKALIFYNETQITPDASRALVDFAKSGLPIYIIGSVPNITIGARGQELVSANIAELLTYKSVHVLTMEEFSAYVLAEDGITSRASIQGPSDAKDLYTFWRSNLTSRNEYVYLYNSGTSGTFNISFAVPAGAKPYSLDAWTGIQQSIAVYEEISGTIRLAVSLSTNQTTIVAFSTAPTALTSHVVSHSSNINRIRETNEGGLEAWVMNASSARVVLSSGRQITLPALEREVTFRNLTLGPWNLTVQCYGPPIDHVTVDNNITTINVGSLDTLAPWTKIAGLEQASGIGTYVSRFDLSDMGHVAVLMSFGPVLNTLRAWVNGQLIPAIDPTDPVGDVSDLVVEGTNEIKIEVTSTLFNTVKANIDHVTSIGYGPQTPSYYTDADWAEFGLIGPVELRMARKVVFAHHVDCDFVATEAAQSLPSSRSYLDLNLDHLELLHNYTTSTYATLSETPAIRDFYRITAVQVGLKCDYVMRSLLAISSLQLAYYRPHMREHYQSMAAHHHQIASRMASSLIQDVSASTVENLFLFSALTVFYAFGCPRRDDHLLLVGESGIPSWLLLHQGTRALSEMASAQVDGPLAPIFKHGADRWQAREVQRQTASPVNQHLDRLQTLIERSEPDAGLRNTYVNAIAELRKSFLSMDCERGRAYEVTDIFVWVFQVADDFVPLLRAPTQSAVTILAFFCVLLKGLKSQWWLHGWAEHLIAKSYMLLDREHRLLIQWPMEEIGYVP</sequence>
<dbReference type="SUPFAM" id="SSF49785">
    <property type="entry name" value="Galactose-binding domain-like"/>
    <property type="match status" value="1"/>
</dbReference>